<keyword evidence="3" id="KW-0862">Zinc</keyword>
<evidence type="ECO:0000256" key="6">
    <source>
        <dbReference type="SAM" id="Phobius"/>
    </source>
</evidence>
<keyword evidence="6" id="KW-0472">Membrane</keyword>
<keyword evidence="6" id="KW-0812">Transmembrane</keyword>
<dbReference type="OrthoDB" id="6270329at2759"/>
<dbReference type="PROSITE" id="PS00518">
    <property type="entry name" value="ZF_RING_1"/>
    <property type="match status" value="1"/>
</dbReference>
<evidence type="ECO:0000256" key="3">
    <source>
        <dbReference type="ARBA" id="ARBA00022833"/>
    </source>
</evidence>
<feature type="transmembrane region" description="Helical" evidence="6">
    <location>
        <begin position="160"/>
        <end position="180"/>
    </location>
</feature>
<reference evidence="8" key="1">
    <citation type="submission" date="2013-12" db="EMBL/GenBank/DDBJ databases">
        <title>The Genome Sequence of Aphanomyces invadans NJM9701.</title>
        <authorList>
            <consortium name="The Broad Institute Genomics Platform"/>
            <person name="Russ C."/>
            <person name="Tyler B."/>
            <person name="van West P."/>
            <person name="Dieguez-Uribeondo J."/>
            <person name="Young S.K."/>
            <person name="Zeng Q."/>
            <person name="Gargeya S."/>
            <person name="Fitzgerald M."/>
            <person name="Abouelleil A."/>
            <person name="Alvarado L."/>
            <person name="Chapman S.B."/>
            <person name="Gainer-Dewar J."/>
            <person name="Goldberg J."/>
            <person name="Griggs A."/>
            <person name="Gujja S."/>
            <person name="Hansen M."/>
            <person name="Howarth C."/>
            <person name="Imamovic A."/>
            <person name="Ireland A."/>
            <person name="Larimer J."/>
            <person name="McCowan C."/>
            <person name="Murphy C."/>
            <person name="Pearson M."/>
            <person name="Poon T.W."/>
            <person name="Priest M."/>
            <person name="Roberts A."/>
            <person name="Saif S."/>
            <person name="Shea T."/>
            <person name="Sykes S."/>
            <person name="Wortman J."/>
            <person name="Nusbaum C."/>
            <person name="Birren B."/>
        </authorList>
    </citation>
    <scope>NUCLEOTIDE SEQUENCE [LARGE SCALE GENOMIC DNA]</scope>
    <source>
        <strain evidence="8">NJM9701</strain>
    </source>
</reference>
<gene>
    <name evidence="8" type="ORF">H310_00703</name>
</gene>
<name>A0A024UWP7_9STRA</name>
<evidence type="ECO:0000256" key="5">
    <source>
        <dbReference type="SAM" id="MobiDB-lite"/>
    </source>
</evidence>
<proteinExistence type="predicted"/>
<evidence type="ECO:0000259" key="7">
    <source>
        <dbReference type="PROSITE" id="PS50089"/>
    </source>
</evidence>
<dbReference type="InterPro" id="IPR013083">
    <property type="entry name" value="Znf_RING/FYVE/PHD"/>
</dbReference>
<dbReference type="PROSITE" id="PS50089">
    <property type="entry name" value="ZF_RING_2"/>
    <property type="match status" value="1"/>
</dbReference>
<feature type="domain" description="RING-type" evidence="7">
    <location>
        <begin position="13"/>
        <end position="55"/>
    </location>
</feature>
<evidence type="ECO:0000313" key="8">
    <source>
        <dbReference type="EMBL" id="ETW10385.1"/>
    </source>
</evidence>
<protein>
    <recommendedName>
        <fullName evidence="7">RING-type domain-containing protein</fullName>
    </recommendedName>
</protein>
<dbReference type="RefSeq" id="XP_008861796.1">
    <property type="nucleotide sequence ID" value="XM_008863574.1"/>
</dbReference>
<keyword evidence="2 4" id="KW-0863">Zinc-finger</keyword>
<dbReference type="GO" id="GO:0008270">
    <property type="term" value="F:zinc ion binding"/>
    <property type="evidence" value="ECO:0007669"/>
    <property type="project" value="UniProtKB-KW"/>
</dbReference>
<dbReference type="eggNOG" id="ENOG502S1XN">
    <property type="taxonomic scope" value="Eukaryota"/>
</dbReference>
<dbReference type="InterPro" id="IPR017907">
    <property type="entry name" value="Znf_RING_CS"/>
</dbReference>
<feature type="region of interest" description="Disordered" evidence="5">
    <location>
        <begin position="207"/>
        <end position="237"/>
    </location>
</feature>
<dbReference type="EMBL" id="KI913952">
    <property type="protein sequence ID" value="ETW10385.1"/>
    <property type="molecule type" value="Genomic_DNA"/>
</dbReference>
<evidence type="ECO:0000256" key="1">
    <source>
        <dbReference type="ARBA" id="ARBA00022723"/>
    </source>
</evidence>
<sequence length="237" mass="26296">MTHTTTTEFMSRCALCDEALEGKPDQCITDCGHVFCVSCACRYLGHNKNRCSECHIQVKIVRQMDACGNEAQREKPCSVKFCNVTYILYVSIWSVDDPTHTLATLFHLDHARLIHHGKILKKGDVWPGSVVQLVGTKKSVMPSDYTSNGASTCSTSSTDAMLATVVSWAMAIVAFVMYPLKLIYLFFHSMVRGEEYQSLPQRRYAPVDATEPSTAPVAPTFEQPGIVPLPPRTDTVE</sequence>
<keyword evidence="6" id="KW-1133">Transmembrane helix</keyword>
<dbReference type="AlphaFoldDB" id="A0A024UWP7"/>
<keyword evidence="1" id="KW-0479">Metal-binding</keyword>
<dbReference type="VEuPathDB" id="FungiDB:H310_00703"/>
<dbReference type="SUPFAM" id="SSF57850">
    <property type="entry name" value="RING/U-box"/>
    <property type="match status" value="1"/>
</dbReference>
<dbReference type="Gene3D" id="3.30.40.10">
    <property type="entry name" value="Zinc/RING finger domain, C3HC4 (zinc finger)"/>
    <property type="match status" value="1"/>
</dbReference>
<organism evidence="8">
    <name type="scientific">Aphanomyces invadans</name>
    <dbReference type="NCBI Taxonomy" id="157072"/>
    <lineage>
        <taxon>Eukaryota</taxon>
        <taxon>Sar</taxon>
        <taxon>Stramenopiles</taxon>
        <taxon>Oomycota</taxon>
        <taxon>Saprolegniomycetes</taxon>
        <taxon>Saprolegniales</taxon>
        <taxon>Verrucalvaceae</taxon>
        <taxon>Aphanomyces</taxon>
    </lineage>
</organism>
<evidence type="ECO:0000256" key="4">
    <source>
        <dbReference type="PROSITE-ProRule" id="PRU00175"/>
    </source>
</evidence>
<dbReference type="GeneID" id="20077753"/>
<dbReference type="CDD" id="cd16449">
    <property type="entry name" value="RING-HC"/>
    <property type="match status" value="1"/>
</dbReference>
<dbReference type="InterPro" id="IPR001841">
    <property type="entry name" value="Znf_RING"/>
</dbReference>
<evidence type="ECO:0000256" key="2">
    <source>
        <dbReference type="ARBA" id="ARBA00022771"/>
    </source>
</evidence>
<accession>A0A024UWP7</accession>